<accession>A0A5Q4C2Z9</accession>
<evidence type="ECO:0000313" key="1">
    <source>
        <dbReference type="EMBL" id="TQN73047.1"/>
    </source>
</evidence>
<proteinExistence type="predicted"/>
<evidence type="ECO:0000313" key="2">
    <source>
        <dbReference type="Proteomes" id="UP000326340"/>
    </source>
</evidence>
<dbReference type="EMBL" id="PUHP01000124">
    <property type="protein sequence ID" value="TQN73047.1"/>
    <property type="molecule type" value="Genomic_DNA"/>
</dbReference>
<name>A0A5Q4C2Z9_9PEZI</name>
<reference evidence="1 2" key="1">
    <citation type="journal article" date="2019" name="Sci. Rep.">
        <title>Colletotrichum shisoi sp. nov., an anthracnose pathogen of Perilla frutescens in Japan: molecular phylogenetic, morphological and genomic evidence.</title>
        <authorList>
            <person name="Gan P."/>
            <person name="Tsushima A."/>
            <person name="Hiroyama R."/>
            <person name="Narusaka M."/>
            <person name="Takano Y."/>
            <person name="Narusaka Y."/>
            <person name="Kawaradani M."/>
            <person name="Damm U."/>
            <person name="Shirasu K."/>
        </authorList>
    </citation>
    <scope>NUCLEOTIDE SEQUENCE [LARGE SCALE GENOMIC DNA]</scope>
    <source>
        <strain evidence="1 2">PG-2018a</strain>
    </source>
</reference>
<organism evidence="1 2">
    <name type="scientific">Colletotrichum shisoi</name>
    <dbReference type="NCBI Taxonomy" id="2078593"/>
    <lineage>
        <taxon>Eukaryota</taxon>
        <taxon>Fungi</taxon>
        <taxon>Dikarya</taxon>
        <taxon>Ascomycota</taxon>
        <taxon>Pezizomycotina</taxon>
        <taxon>Sordariomycetes</taxon>
        <taxon>Hypocreomycetidae</taxon>
        <taxon>Glomerellales</taxon>
        <taxon>Glomerellaceae</taxon>
        <taxon>Colletotrichum</taxon>
        <taxon>Colletotrichum destructivum species complex</taxon>
    </lineage>
</organism>
<protein>
    <submittedName>
        <fullName evidence="1">Uncharacterized protein</fullName>
    </submittedName>
</protein>
<keyword evidence="2" id="KW-1185">Reference proteome</keyword>
<gene>
    <name evidence="1" type="ORF">CSHISOI_02429</name>
</gene>
<comment type="caution">
    <text evidence="1">The sequence shown here is derived from an EMBL/GenBank/DDBJ whole genome shotgun (WGS) entry which is preliminary data.</text>
</comment>
<dbReference type="AlphaFoldDB" id="A0A5Q4C2Z9"/>
<dbReference type="Proteomes" id="UP000326340">
    <property type="component" value="Unassembled WGS sequence"/>
</dbReference>
<sequence length="58" mass="6449">MRGAMQLGIFRGFQSREQCRSGRAEAIESGMFRHVVLVLDYGQNADGHRGLVEKGLRG</sequence>